<keyword evidence="1" id="KW-1133">Transmembrane helix</keyword>
<name>A0A495JNS7_9ACTN</name>
<proteinExistence type="predicted"/>
<accession>A0A495JNS7</accession>
<evidence type="ECO:0000313" key="2">
    <source>
        <dbReference type="EMBL" id="RKR90218.1"/>
    </source>
</evidence>
<gene>
    <name evidence="2" type="ORF">BDK92_4586</name>
</gene>
<feature type="transmembrane region" description="Helical" evidence="1">
    <location>
        <begin position="154"/>
        <end position="174"/>
    </location>
</feature>
<evidence type="ECO:0000313" key="3">
    <source>
        <dbReference type="Proteomes" id="UP000277671"/>
    </source>
</evidence>
<dbReference type="GO" id="GO:0005886">
    <property type="term" value="C:plasma membrane"/>
    <property type="evidence" value="ECO:0007669"/>
    <property type="project" value="UniProtKB-SubCell"/>
</dbReference>
<feature type="transmembrane region" description="Helical" evidence="1">
    <location>
        <begin position="204"/>
        <end position="223"/>
    </location>
</feature>
<feature type="transmembrane region" description="Helical" evidence="1">
    <location>
        <begin position="93"/>
        <end position="115"/>
    </location>
</feature>
<keyword evidence="1" id="KW-0812">Transmembrane</keyword>
<dbReference type="Pfam" id="PF12730">
    <property type="entry name" value="ABC2_membrane_4"/>
    <property type="match status" value="1"/>
</dbReference>
<feature type="transmembrane region" description="Helical" evidence="1">
    <location>
        <begin position="127"/>
        <end position="147"/>
    </location>
</feature>
<dbReference type="Proteomes" id="UP000277671">
    <property type="component" value="Unassembled WGS sequence"/>
</dbReference>
<dbReference type="GO" id="GO:0140359">
    <property type="term" value="F:ABC-type transporter activity"/>
    <property type="evidence" value="ECO:0007669"/>
    <property type="project" value="InterPro"/>
</dbReference>
<dbReference type="RefSeq" id="WP_121158528.1">
    <property type="nucleotide sequence ID" value="NZ_RBKT01000001.1"/>
</dbReference>
<dbReference type="EMBL" id="RBKT01000001">
    <property type="protein sequence ID" value="RKR90218.1"/>
    <property type="molecule type" value="Genomic_DNA"/>
</dbReference>
<comment type="caution">
    <text evidence="2">The sequence shown here is derived from an EMBL/GenBank/DDBJ whole genome shotgun (WGS) entry which is preliminary data.</text>
</comment>
<dbReference type="OrthoDB" id="5146799at2"/>
<reference evidence="2 3" key="1">
    <citation type="submission" date="2018-10" db="EMBL/GenBank/DDBJ databases">
        <title>Sequencing the genomes of 1000 actinobacteria strains.</title>
        <authorList>
            <person name="Klenk H.-P."/>
        </authorList>
    </citation>
    <scope>NUCLEOTIDE SEQUENCE [LARGE SCALE GENOMIC DNA]</scope>
    <source>
        <strain evidence="2 3">DSM 45175</strain>
    </source>
</reference>
<keyword evidence="3" id="KW-1185">Reference proteome</keyword>
<keyword evidence="1" id="KW-0472">Membrane</keyword>
<sequence length="236" mass="24712">MSTISWITTRGLFGRRRFLLLVPLPMLLVLLAGFSRGLGADVHEWAPVVLVGLGLAVVLPVISLIVGTGVLGSEIDDGTIVHILTKPLPRWQIVLPKLAVAAGVSALTVAIPLYVVGVLADSVRLGLALAAASAVGALAYSAVFVALSLVTRRPVLLGLVYVLIWEGLLGNFVGGTRNVSIQQYVITLADRIAPTDLLNSQVSLPVSIIMSVVFTGGCTLLAIDRLRSFSVAGETS</sequence>
<feature type="transmembrane region" description="Helical" evidence="1">
    <location>
        <begin position="49"/>
        <end position="72"/>
    </location>
</feature>
<protein>
    <submittedName>
        <fullName evidence="2">ABC-2 type transport system permease protein</fullName>
    </submittedName>
</protein>
<dbReference type="AlphaFoldDB" id="A0A495JNS7"/>
<organism evidence="2 3">
    <name type="scientific">Micromonospora pisi</name>
    <dbReference type="NCBI Taxonomy" id="589240"/>
    <lineage>
        <taxon>Bacteria</taxon>
        <taxon>Bacillati</taxon>
        <taxon>Actinomycetota</taxon>
        <taxon>Actinomycetes</taxon>
        <taxon>Micromonosporales</taxon>
        <taxon>Micromonosporaceae</taxon>
        <taxon>Micromonospora</taxon>
    </lineage>
</organism>
<evidence type="ECO:0000256" key="1">
    <source>
        <dbReference type="SAM" id="Phobius"/>
    </source>
</evidence>